<dbReference type="EMBL" id="JADBGQ010000005">
    <property type="protein sequence ID" value="KAG5398620.1"/>
    <property type="molecule type" value="Genomic_DNA"/>
</dbReference>
<sequence>MWEWKMSSAAILHVLADFLFLNISRREMRVKNGYIDGNGKKFSCGDWCQEYREYTCLILTNLFHRTALLAS</sequence>
<evidence type="ECO:0000313" key="2">
    <source>
        <dbReference type="EMBL" id="KAG5398620.1"/>
    </source>
</evidence>
<reference evidence="2 3" key="1">
    <citation type="submission" date="2021-03" db="EMBL/GenBank/DDBJ databases">
        <authorList>
            <person name="King G.J."/>
            <person name="Bancroft I."/>
            <person name="Baten A."/>
            <person name="Bloomfield J."/>
            <person name="Borpatragohain P."/>
            <person name="He Z."/>
            <person name="Irish N."/>
            <person name="Irwin J."/>
            <person name="Liu K."/>
            <person name="Mauleon R.P."/>
            <person name="Moore J."/>
            <person name="Morris R."/>
            <person name="Ostergaard L."/>
            <person name="Wang B."/>
            <person name="Wells R."/>
        </authorList>
    </citation>
    <scope>NUCLEOTIDE SEQUENCE [LARGE SCALE GENOMIC DNA]</scope>
    <source>
        <strain evidence="2">R-o-18</strain>
        <tissue evidence="2">Leaf</tissue>
    </source>
</reference>
<evidence type="ECO:0000313" key="3">
    <source>
        <dbReference type="Proteomes" id="UP000823674"/>
    </source>
</evidence>
<evidence type="ECO:0000256" key="1">
    <source>
        <dbReference type="SAM" id="SignalP"/>
    </source>
</evidence>
<gene>
    <name evidence="2" type="primary">A05g508940.1_BraROA</name>
    <name evidence="2" type="ORF">IGI04_020434</name>
</gene>
<protein>
    <submittedName>
        <fullName evidence="2">Uncharacterized protein</fullName>
    </submittedName>
</protein>
<proteinExistence type="predicted"/>
<feature type="signal peptide" evidence="1">
    <location>
        <begin position="1"/>
        <end position="16"/>
    </location>
</feature>
<organism evidence="2 3">
    <name type="scientific">Brassica rapa subsp. trilocularis</name>
    <dbReference type="NCBI Taxonomy" id="1813537"/>
    <lineage>
        <taxon>Eukaryota</taxon>
        <taxon>Viridiplantae</taxon>
        <taxon>Streptophyta</taxon>
        <taxon>Embryophyta</taxon>
        <taxon>Tracheophyta</taxon>
        <taxon>Spermatophyta</taxon>
        <taxon>Magnoliopsida</taxon>
        <taxon>eudicotyledons</taxon>
        <taxon>Gunneridae</taxon>
        <taxon>Pentapetalae</taxon>
        <taxon>rosids</taxon>
        <taxon>malvids</taxon>
        <taxon>Brassicales</taxon>
        <taxon>Brassicaceae</taxon>
        <taxon>Brassiceae</taxon>
        <taxon>Brassica</taxon>
    </lineage>
</organism>
<dbReference type="Proteomes" id="UP000823674">
    <property type="component" value="Chromosome A05"/>
</dbReference>
<comment type="caution">
    <text evidence="2">The sequence shown here is derived from an EMBL/GenBank/DDBJ whole genome shotgun (WGS) entry which is preliminary data.</text>
</comment>
<keyword evidence="1" id="KW-0732">Signal</keyword>
<name>A0ABQ7ML43_BRACM</name>
<feature type="chain" id="PRO_5047363401" evidence="1">
    <location>
        <begin position="17"/>
        <end position="71"/>
    </location>
</feature>
<accession>A0ABQ7ML43</accession>
<keyword evidence="3" id="KW-1185">Reference proteome</keyword>